<dbReference type="EMBL" id="CAJVPT010004743">
    <property type="protein sequence ID" value="CAG8511878.1"/>
    <property type="molecule type" value="Genomic_DNA"/>
</dbReference>
<comment type="caution">
    <text evidence="1">The sequence shown here is derived from an EMBL/GenBank/DDBJ whole genome shotgun (WGS) entry which is preliminary data.</text>
</comment>
<protein>
    <submittedName>
        <fullName evidence="1">1289_t:CDS:1</fullName>
    </submittedName>
</protein>
<evidence type="ECO:0000313" key="1">
    <source>
        <dbReference type="EMBL" id="CAG8511878.1"/>
    </source>
</evidence>
<keyword evidence="2" id="KW-1185">Reference proteome</keyword>
<reference evidence="1" key="1">
    <citation type="submission" date="2021-06" db="EMBL/GenBank/DDBJ databases">
        <authorList>
            <person name="Kallberg Y."/>
            <person name="Tangrot J."/>
            <person name="Rosling A."/>
        </authorList>
    </citation>
    <scope>NUCLEOTIDE SEQUENCE</scope>
    <source>
        <strain evidence="1">CL356</strain>
    </source>
</reference>
<evidence type="ECO:0000313" key="2">
    <source>
        <dbReference type="Proteomes" id="UP000789525"/>
    </source>
</evidence>
<organism evidence="1 2">
    <name type="scientific">Acaulospora colombiana</name>
    <dbReference type="NCBI Taxonomy" id="27376"/>
    <lineage>
        <taxon>Eukaryota</taxon>
        <taxon>Fungi</taxon>
        <taxon>Fungi incertae sedis</taxon>
        <taxon>Mucoromycota</taxon>
        <taxon>Glomeromycotina</taxon>
        <taxon>Glomeromycetes</taxon>
        <taxon>Diversisporales</taxon>
        <taxon>Acaulosporaceae</taxon>
        <taxon>Acaulospora</taxon>
    </lineage>
</organism>
<feature type="non-terminal residue" evidence="1">
    <location>
        <position position="432"/>
    </location>
</feature>
<name>A0ACA9L5E5_9GLOM</name>
<sequence>MATFYADVAEDFKQLYETKEDYDVKIYAGEELKEELHAHSLKSNISASTFDVILRFIYCGVINLCELDGSEVFKVLIAADELGLQKLIDHIQKFMIENRDNFLREDPVKMLCIVTCHETFDDLKNFCLETILADPDILFGSEKFLNLEESALISILKYDDLAMDEINVWDYAIKWGIAQNPKLKSNIKDFEDQDFEALEKRLRNCIPLIRFHEISMEDFYFRVKPLKKILSEELEDDILRCYMVPNAVPHCNAYSPRLQKHLNSNLVTSKHLILFSSWIDNKTDDYTGLSRIPYKFELLYRSSRDGNDVYTFHNKCDNQGATIVVAKFQDSERLVGGYNPENWDSVSGYRHVDGFIFLINDFKCLKNDCNLGRLNGNYNNNAIYSNSSYGPTFGGGHDIYCGFANNWTSNPYSYTSIGLPSSFTVADWEVFK</sequence>
<gene>
    <name evidence="1" type="ORF">ACOLOM_LOCUS3257</name>
</gene>
<dbReference type="Proteomes" id="UP000789525">
    <property type="component" value="Unassembled WGS sequence"/>
</dbReference>
<accession>A0ACA9L5E5</accession>
<proteinExistence type="predicted"/>